<protein>
    <submittedName>
        <fullName evidence="1">Uncharacterized protein</fullName>
    </submittedName>
</protein>
<sequence>MYKIYEFIQEMVNTSDTTEKLIVYKKWNLQNCRIFLFDEEKSSFAKVNSNFPTGNYQLVGLADYSKTWVIDQHTDKPTSIITLERHAYYDLNELTYIKNLYQDRHIPNREEFIDFLEFIKKEEFTHNIPDALMERYCTSLNEQIFYETIEAYAYFCDLSFEDFLKKDKSSLSYENYKWITDTINFSNSLFKNHELDRHFTAIVCYIMKAFLLKNSKMSIETKVKKFLDYCLDSLSIFLEFEFTLLVMYLTNDESASQLFSKLQISAKKLFENIYNTAWDIYHVRLLEKFLLADNDNTNVISLPYFATADKKLVEAIQSNPIKLIVLYDGTITTIRNNNFKDYLSEEEMQKIRLGVSERIKRAKFVNFEKEKVKLEKEIIAMRDKK</sequence>
<dbReference type="EMBL" id="RJMT01000013">
    <property type="protein sequence ID" value="RSI29192.1"/>
    <property type="molecule type" value="Genomic_DNA"/>
</dbReference>
<evidence type="ECO:0000313" key="1">
    <source>
        <dbReference type="EMBL" id="RSI29192.1"/>
    </source>
</evidence>
<proteinExistence type="predicted"/>
<dbReference type="RefSeq" id="WP_125378598.1">
    <property type="nucleotide sequence ID" value="NZ_CP071419.1"/>
</dbReference>
<accession>A0AB74DIW7</accession>
<dbReference type="AlphaFoldDB" id="A0AB74DIW7"/>
<reference evidence="1 2" key="1">
    <citation type="submission" date="2018-11" db="EMBL/GenBank/DDBJ databases">
        <title>Species Designations Belie Phenotypic and Genotypic Heterogeneity in Oral Streptococci.</title>
        <authorList>
            <person name="Velsko I."/>
        </authorList>
    </citation>
    <scope>NUCLEOTIDE SEQUENCE [LARGE SCALE GENOMIC DNA]</scope>
    <source>
        <strain evidence="1 2">BCC16</strain>
    </source>
</reference>
<organism evidence="1 2">
    <name type="scientific">Streptococcus sanguinis</name>
    <dbReference type="NCBI Taxonomy" id="1305"/>
    <lineage>
        <taxon>Bacteria</taxon>
        <taxon>Bacillati</taxon>
        <taxon>Bacillota</taxon>
        <taxon>Bacilli</taxon>
        <taxon>Lactobacillales</taxon>
        <taxon>Streptococcaceae</taxon>
        <taxon>Streptococcus</taxon>
    </lineage>
</organism>
<evidence type="ECO:0000313" key="2">
    <source>
        <dbReference type="Proteomes" id="UP000273966"/>
    </source>
</evidence>
<dbReference type="Proteomes" id="UP000273966">
    <property type="component" value="Unassembled WGS sequence"/>
</dbReference>
<comment type="caution">
    <text evidence="1">The sequence shown here is derived from an EMBL/GenBank/DDBJ whole genome shotgun (WGS) entry which is preliminary data.</text>
</comment>
<gene>
    <name evidence="1" type="ORF">D8879_09880</name>
</gene>
<name>A0AB74DIW7_STRSA</name>